<organism evidence="1">
    <name type="scientific">marine sediment metagenome</name>
    <dbReference type="NCBI Taxonomy" id="412755"/>
    <lineage>
        <taxon>unclassified sequences</taxon>
        <taxon>metagenomes</taxon>
        <taxon>ecological metagenomes</taxon>
    </lineage>
</organism>
<name>A0A0F9WAE7_9ZZZZ</name>
<protein>
    <submittedName>
        <fullName evidence="1">Uncharacterized protein</fullName>
    </submittedName>
</protein>
<dbReference type="AlphaFoldDB" id="A0A0F9WAE7"/>
<reference evidence="1" key="1">
    <citation type="journal article" date="2015" name="Nature">
        <title>Complex archaea that bridge the gap between prokaryotes and eukaryotes.</title>
        <authorList>
            <person name="Spang A."/>
            <person name="Saw J.H."/>
            <person name="Jorgensen S.L."/>
            <person name="Zaremba-Niedzwiedzka K."/>
            <person name="Martijn J."/>
            <person name="Lind A.E."/>
            <person name="van Eijk R."/>
            <person name="Schleper C."/>
            <person name="Guy L."/>
            <person name="Ettema T.J."/>
        </authorList>
    </citation>
    <scope>NUCLEOTIDE SEQUENCE</scope>
</reference>
<dbReference type="EMBL" id="LAZR01000196">
    <property type="protein sequence ID" value="KKN82711.1"/>
    <property type="molecule type" value="Genomic_DNA"/>
</dbReference>
<evidence type="ECO:0000313" key="1">
    <source>
        <dbReference type="EMBL" id="KKN82711.1"/>
    </source>
</evidence>
<proteinExistence type="predicted"/>
<gene>
    <name evidence="1" type="ORF">LCGC14_0306690</name>
</gene>
<sequence length="128" mass="14192">MKKNKVILSLIPFLILAGCATPPPVLHATRALIDEPIKSTDTSALPKHLSEIFESQTQGYTGQYNNIEFTLGKQYTSALGESCKVVYLKKSDQLAKQERRAACKNANQQWVITPQVIENKNNQISFGA</sequence>
<comment type="caution">
    <text evidence="1">The sequence shown here is derived from an EMBL/GenBank/DDBJ whole genome shotgun (WGS) entry which is preliminary data.</text>
</comment>
<accession>A0A0F9WAE7</accession>
<dbReference type="PROSITE" id="PS51257">
    <property type="entry name" value="PROKAR_LIPOPROTEIN"/>
    <property type="match status" value="1"/>
</dbReference>